<dbReference type="EMBL" id="JACJQL010000002">
    <property type="protein sequence ID" value="MBD2250064.1"/>
    <property type="molecule type" value="Genomic_DNA"/>
</dbReference>
<organism evidence="1 2">
    <name type="scientific">Nostoc parmelioides FACHB-3921</name>
    <dbReference type="NCBI Taxonomy" id="2692909"/>
    <lineage>
        <taxon>Bacteria</taxon>
        <taxon>Bacillati</taxon>
        <taxon>Cyanobacteriota</taxon>
        <taxon>Cyanophyceae</taxon>
        <taxon>Nostocales</taxon>
        <taxon>Nostocaceae</taxon>
        <taxon>Nostoc</taxon>
    </lineage>
</organism>
<accession>A0ABR8B998</accession>
<name>A0ABR8B998_9NOSO</name>
<reference evidence="1 2" key="1">
    <citation type="journal article" date="2020" name="ISME J.">
        <title>Comparative genomics reveals insights into cyanobacterial evolution and habitat adaptation.</title>
        <authorList>
            <person name="Chen M.Y."/>
            <person name="Teng W.K."/>
            <person name="Zhao L."/>
            <person name="Hu C.X."/>
            <person name="Zhou Y.K."/>
            <person name="Han B.P."/>
            <person name="Song L.R."/>
            <person name="Shu W.S."/>
        </authorList>
    </citation>
    <scope>NUCLEOTIDE SEQUENCE [LARGE SCALE GENOMIC DNA]</scope>
    <source>
        <strain evidence="1 2">FACHB-3921</strain>
    </source>
</reference>
<protein>
    <submittedName>
        <fullName evidence="1">Uncharacterized protein</fullName>
    </submittedName>
</protein>
<gene>
    <name evidence="1" type="ORF">H6G14_01915</name>
</gene>
<dbReference type="Proteomes" id="UP000621307">
    <property type="component" value="Unassembled WGS sequence"/>
</dbReference>
<proteinExistence type="predicted"/>
<comment type="caution">
    <text evidence="1">The sequence shown here is derived from an EMBL/GenBank/DDBJ whole genome shotgun (WGS) entry which is preliminary data.</text>
</comment>
<evidence type="ECO:0000313" key="1">
    <source>
        <dbReference type="EMBL" id="MBD2250064.1"/>
    </source>
</evidence>
<keyword evidence="2" id="KW-1185">Reference proteome</keyword>
<evidence type="ECO:0000313" key="2">
    <source>
        <dbReference type="Proteomes" id="UP000621307"/>
    </source>
</evidence>
<dbReference type="RefSeq" id="WP_190565475.1">
    <property type="nucleotide sequence ID" value="NZ_JACJQL010000002.1"/>
</dbReference>
<sequence length="74" mass="8583">MTDLKTLYCQRLILACCPNLSGYGYKLGQIDAKRLPYGAIRGLVASVFDTLRERREDCDCLTFNRQQLYLRTYP</sequence>